<dbReference type="AlphaFoldDB" id="A0A1S4CT68"/>
<dbReference type="SUPFAM" id="SSF103481">
    <property type="entry name" value="Multidrug resistance efflux transporter EmrE"/>
    <property type="match status" value="1"/>
</dbReference>
<dbReference type="PANTHER" id="PTHR31218">
    <property type="entry name" value="WAT1-RELATED PROTEIN"/>
    <property type="match status" value="1"/>
</dbReference>
<evidence type="ECO:0000313" key="7">
    <source>
        <dbReference type="Proteomes" id="UP000790787"/>
    </source>
</evidence>
<dbReference type="InterPro" id="IPR037185">
    <property type="entry name" value="EmrE-like"/>
</dbReference>
<evidence type="ECO:0000256" key="5">
    <source>
        <dbReference type="ARBA" id="ARBA00023136"/>
    </source>
</evidence>
<gene>
    <name evidence="8" type="primary">LOC107822193</name>
</gene>
<dbReference type="InterPro" id="IPR030184">
    <property type="entry name" value="WAT1-related"/>
</dbReference>
<dbReference type="KEGG" id="nta:107822193"/>
<keyword evidence="5 6" id="KW-0472">Membrane</keyword>
<reference evidence="7" key="1">
    <citation type="journal article" date="2014" name="Nat. Commun.">
        <title>The tobacco genome sequence and its comparison with those of tomato and potato.</title>
        <authorList>
            <person name="Sierro N."/>
            <person name="Battey J.N."/>
            <person name="Ouadi S."/>
            <person name="Bakaher N."/>
            <person name="Bovet L."/>
            <person name="Willig A."/>
            <person name="Goepfert S."/>
            <person name="Peitsch M.C."/>
            <person name="Ivanov N.V."/>
        </authorList>
    </citation>
    <scope>NUCLEOTIDE SEQUENCE [LARGE SCALE GENOMIC DNA]</scope>
</reference>
<evidence type="ECO:0000256" key="4">
    <source>
        <dbReference type="ARBA" id="ARBA00022989"/>
    </source>
</evidence>
<protein>
    <recommendedName>
        <fullName evidence="6">WAT1-related protein</fullName>
    </recommendedName>
</protein>
<evidence type="ECO:0000256" key="6">
    <source>
        <dbReference type="RuleBase" id="RU363077"/>
    </source>
</evidence>
<keyword evidence="3 6" id="KW-0812">Transmembrane</keyword>
<dbReference type="GO" id="GO:0022857">
    <property type="term" value="F:transmembrane transporter activity"/>
    <property type="evidence" value="ECO:0007669"/>
    <property type="project" value="InterPro"/>
</dbReference>
<dbReference type="InterPro" id="IPR000620">
    <property type="entry name" value="EamA_dom"/>
</dbReference>
<evidence type="ECO:0000313" key="8">
    <source>
        <dbReference type="RefSeq" id="XP_016504199.1"/>
    </source>
</evidence>
<evidence type="ECO:0000256" key="3">
    <source>
        <dbReference type="ARBA" id="ARBA00022692"/>
    </source>
</evidence>
<dbReference type="STRING" id="4097.A0A1S4CT68"/>
<dbReference type="RefSeq" id="XP_016504199.1">
    <property type="nucleotide sequence ID" value="XM_016648713.1"/>
</dbReference>
<reference evidence="8" key="2">
    <citation type="submission" date="2025-08" db="UniProtKB">
        <authorList>
            <consortium name="RefSeq"/>
        </authorList>
    </citation>
    <scope>IDENTIFICATION</scope>
</reference>
<comment type="subcellular location">
    <subcellularLocation>
        <location evidence="1 6">Membrane</location>
        <topology evidence="1 6">Multi-pass membrane protein</topology>
    </subcellularLocation>
</comment>
<proteinExistence type="inferred from homology"/>
<evidence type="ECO:0000256" key="2">
    <source>
        <dbReference type="ARBA" id="ARBA00007635"/>
    </source>
</evidence>
<dbReference type="PaxDb" id="4097-A0A1S4CT68"/>
<keyword evidence="4 6" id="KW-1133">Transmembrane helix</keyword>
<name>A0A1S4CT68_TOBAC</name>
<accession>A0A1S4CT68</accession>
<comment type="similarity">
    <text evidence="2 6">Belongs to the drug/metabolite transporter (DMT) superfamily. Plant drug/metabolite exporter (P-DME) (TC 2.A.7.4) family.</text>
</comment>
<sequence length="215" mass="22887">MAAAPSCPKTTSPNTTPENWVAGTIELISCIIGWSVFFIVQSMALKEYPAELSLAAWLCVMGIVEGGIVALIMERDWNAWKIGFDARLLAAAYSGIVCSGIAYYVQSVVNKVKGPVFVTAFSPLSMVITSILAAIILAESVHLGSCIGAIIIVMGLYSVVWGKSKEDKGNETGKDQELPVVDIKERSTIVDDISDDVTTVKSKVPAVVSSDELLG</sequence>
<dbReference type="Pfam" id="PF00892">
    <property type="entry name" value="EamA"/>
    <property type="match status" value="1"/>
</dbReference>
<evidence type="ECO:0000256" key="1">
    <source>
        <dbReference type="ARBA" id="ARBA00004141"/>
    </source>
</evidence>
<dbReference type="OrthoDB" id="1305970at2759"/>
<keyword evidence="7" id="KW-1185">Reference proteome</keyword>
<dbReference type="Proteomes" id="UP000790787">
    <property type="component" value="Chromosome 8"/>
</dbReference>
<dbReference type="GO" id="GO:0005886">
    <property type="term" value="C:plasma membrane"/>
    <property type="evidence" value="ECO:0000318"/>
    <property type="project" value="GO_Central"/>
</dbReference>
<dbReference type="OMA" id="DNKHWIM"/>
<organism evidence="7 8">
    <name type="scientific">Nicotiana tabacum</name>
    <name type="common">Common tobacco</name>
    <dbReference type="NCBI Taxonomy" id="4097"/>
    <lineage>
        <taxon>Eukaryota</taxon>
        <taxon>Viridiplantae</taxon>
        <taxon>Streptophyta</taxon>
        <taxon>Embryophyta</taxon>
        <taxon>Tracheophyta</taxon>
        <taxon>Spermatophyta</taxon>
        <taxon>Magnoliopsida</taxon>
        <taxon>eudicotyledons</taxon>
        <taxon>Gunneridae</taxon>
        <taxon>Pentapetalae</taxon>
        <taxon>asterids</taxon>
        <taxon>lamiids</taxon>
        <taxon>Solanales</taxon>
        <taxon>Solanaceae</taxon>
        <taxon>Nicotianoideae</taxon>
        <taxon>Nicotianeae</taxon>
        <taxon>Nicotiana</taxon>
    </lineage>
</organism>
<dbReference type="GeneID" id="107822193"/>